<keyword evidence="2" id="KW-1185">Reference proteome</keyword>
<dbReference type="RefSeq" id="WP_311721655.1">
    <property type="nucleotide sequence ID" value="NZ_JAVRFD010000001.1"/>
</dbReference>
<dbReference type="EMBL" id="JAVRFD010000001">
    <property type="protein sequence ID" value="MDT0541387.1"/>
    <property type="molecule type" value="Genomic_DNA"/>
</dbReference>
<proteinExistence type="predicted"/>
<accession>A0ABU2X644</accession>
<evidence type="ECO:0000313" key="1">
    <source>
        <dbReference type="EMBL" id="MDT0541387.1"/>
    </source>
</evidence>
<comment type="caution">
    <text evidence="1">The sequence shown here is derived from an EMBL/GenBank/DDBJ whole genome shotgun (WGS) entry which is preliminary data.</text>
</comment>
<protein>
    <submittedName>
        <fullName evidence="1">Uncharacterized protein</fullName>
    </submittedName>
</protein>
<dbReference type="Proteomes" id="UP001180754">
    <property type="component" value="Unassembled WGS sequence"/>
</dbReference>
<reference evidence="1" key="1">
    <citation type="submission" date="2024-05" db="EMBL/GenBank/DDBJ databases">
        <title>30 novel species of actinomycetes from the DSMZ collection.</title>
        <authorList>
            <person name="Nouioui I."/>
        </authorList>
    </citation>
    <scope>NUCLEOTIDE SEQUENCE</scope>
    <source>
        <strain evidence="1">DSM 41529</strain>
    </source>
</reference>
<gene>
    <name evidence="1" type="ORF">RND15_01480</name>
</gene>
<name>A0ABU2X644_9ACTN</name>
<sequence length="95" mass="10648">MNDNKWMVGFRRRSAVGVIVEHFYLADGEADSAEARRTAARMAVGLGSRRYGDLLSARPGMGASLLATRLKHLERHDVPRRTTPPGYTDRRPVRV</sequence>
<organism evidence="1 2">
    <name type="scientific">Streptomyces lonegramiae</name>
    <dbReference type="NCBI Taxonomy" id="3075524"/>
    <lineage>
        <taxon>Bacteria</taxon>
        <taxon>Bacillati</taxon>
        <taxon>Actinomycetota</taxon>
        <taxon>Actinomycetes</taxon>
        <taxon>Kitasatosporales</taxon>
        <taxon>Streptomycetaceae</taxon>
        <taxon>Streptomyces</taxon>
    </lineage>
</organism>
<evidence type="ECO:0000313" key="2">
    <source>
        <dbReference type="Proteomes" id="UP001180754"/>
    </source>
</evidence>